<protein>
    <submittedName>
        <fullName evidence="1">Uncharacterized protein</fullName>
    </submittedName>
</protein>
<comment type="caution">
    <text evidence="1">The sequence shown here is derived from an EMBL/GenBank/DDBJ whole genome shotgun (WGS) entry which is preliminary data.</text>
</comment>
<reference evidence="1 2" key="1">
    <citation type="journal article" date="2022" name="Allergy">
        <title>Genome assembly and annotation of Periplaneta americana reveal a comprehensive cockroach allergen profile.</title>
        <authorList>
            <person name="Wang L."/>
            <person name="Xiong Q."/>
            <person name="Saelim N."/>
            <person name="Wang L."/>
            <person name="Nong W."/>
            <person name="Wan A.T."/>
            <person name="Shi M."/>
            <person name="Liu X."/>
            <person name="Cao Q."/>
            <person name="Hui J.H.L."/>
            <person name="Sookrung N."/>
            <person name="Leung T.F."/>
            <person name="Tungtrongchitr A."/>
            <person name="Tsui S.K.W."/>
        </authorList>
    </citation>
    <scope>NUCLEOTIDE SEQUENCE [LARGE SCALE GENOMIC DNA]</scope>
    <source>
        <strain evidence="1">PWHHKU_190912</strain>
    </source>
</reference>
<keyword evidence="2" id="KW-1185">Reference proteome</keyword>
<dbReference type="EMBL" id="JAJSOF020000019">
    <property type="protein sequence ID" value="KAJ4438171.1"/>
    <property type="molecule type" value="Genomic_DNA"/>
</dbReference>
<proteinExistence type="predicted"/>
<evidence type="ECO:0000313" key="1">
    <source>
        <dbReference type="EMBL" id="KAJ4438171.1"/>
    </source>
</evidence>
<evidence type="ECO:0000313" key="2">
    <source>
        <dbReference type="Proteomes" id="UP001148838"/>
    </source>
</evidence>
<sequence>MGESRNAYRVLVGRLEGKRPLGRPRHRWEDNIRIDLREMGYDGRDWINVAQNRNRWRAYVRAEMNLRVQYDGTRDRARLDVPTWEHGHRHAWAITTAFRNLSRSDGKPCETCRAGAAGVFCGFHLLFMRRMEHPSVAKLAFYARVAGGSSTGSDRLAFIGGDGYANILQVSKRGGVELDIQRLTVGQENCNDHD</sequence>
<accession>A0ABQ8SWM0</accession>
<dbReference type="Proteomes" id="UP001148838">
    <property type="component" value="Unassembled WGS sequence"/>
</dbReference>
<gene>
    <name evidence="1" type="ORF">ANN_14110</name>
</gene>
<organism evidence="1 2">
    <name type="scientific">Periplaneta americana</name>
    <name type="common">American cockroach</name>
    <name type="synonym">Blatta americana</name>
    <dbReference type="NCBI Taxonomy" id="6978"/>
    <lineage>
        <taxon>Eukaryota</taxon>
        <taxon>Metazoa</taxon>
        <taxon>Ecdysozoa</taxon>
        <taxon>Arthropoda</taxon>
        <taxon>Hexapoda</taxon>
        <taxon>Insecta</taxon>
        <taxon>Pterygota</taxon>
        <taxon>Neoptera</taxon>
        <taxon>Polyneoptera</taxon>
        <taxon>Dictyoptera</taxon>
        <taxon>Blattodea</taxon>
        <taxon>Blattoidea</taxon>
        <taxon>Blattidae</taxon>
        <taxon>Blattinae</taxon>
        <taxon>Periplaneta</taxon>
    </lineage>
</organism>
<name>A0ABQ8SWM0_PERAM</name>